<accession>A0A395LHC2</accession>
<dbReference type="RefSeq" id="WP_115490457.1">
    <property type="nucleotide sequence ID" value="NZ_JACHWW010000001.1"/>
</dbReference>
<keyword evidence="3" id="KW-1185">Reference proteome</keyword>
<comment type="caution">
    <text evidence="2">The sequence shown here is derived from an EMBL/GenBank/DDBJ whole genome shotgun (WGS) entry which is preliminary data.</text>
</comment>
<dbReference type="AlphaFoldDB" id="A0A395LHC2"/>
<evidence type="ECO:0000313" key="2">
    <source>
        <dbReference type="EMBL" id="RDS76222.1"/>
    </source>
</evidence>
<protein>
    <submittedName>
        <fullName evidence="2">PRC-barrel domain containing protein</fullName>
    </submittedName>
</protein>
<dbReference type="OrthoDB" id="7204781at2"/>
<organism evidence="2 3">
    <name type="scientific">Alteriqipengyuania lutimaris</name>
    <dbReference type="NCBI Taxonomy" id="1538146"/>
    <lineage>
        <taxon>Bacteria</taxon>
        <taxon>Pseudomonadati</taxon>
        <taxon>Pseudomonadota</taxon>
        <taxon>Alphaproteobacteria</taxon>
        <taxon>Sphingomonadales</taxon>
        <taxon>Erythrobacteraceae</taxon>
        <taxon>Alteriqipengyuania</taxon>
    </lineage>
</organism>
<keyword evidence="1" id="KW-0732">Signal</keyword>
<proteinExistence type="predicted"/>
<gene>
    <name evidence="2" type="ORF">DL238_00375</name>
</gene>
<name>A0A395LHC2_9SPHN</name>
<dbReference type="Proteomes" id="UP000254101">
    <property type="component" value="Unassembled WGS sequence"/>
</dbReference>
<evidence type="ECO:0000313" key="3">
    <source>
        <dbReference type="Proteomes" id="UP000254101"/>
    </source>
</evidence>
<sequence>MTFRPALAVLLAGSTILAACGDTAAEQEAEQTEDAIEAQAAADVADAPAEEILGVTEKQLLDADLVDADGNELGEIKLVERNAMRTVTGLLVELEDSDRYVTVKLSDVTPRPDGDDFELESSLSAGQLASLPDAEFVPNGDTMTGAGAM</sequence>
<dbReference type="PROSITE" id="PS51257">
    <property type="entry name" value="PROKAR_LIPOPROTEIN"/>
    <property type="match status" value="1"/>
</dbReference>
<evidence type="ECO:0000256" key="1">
    <source>
        <dbReference type="SAM" id="SignalP"/>
    </source>
</evidence>
<feature type="signal peptide" evidence="1">
    <location>
        <begin position="1"/>
        <end position="24"/>
    </location>
</feature>
<dbReference type="EMBL" id="QRBB01000001">
    <property type="protein sequence ID" value="RDS76222.1"/>
    <property type="molecule type" value="Genomic_DNA"/>
</dbReference>
<reference evidence="2 3" key="1">
    <citation type="submission" date="2018-07" db="EMBL/GenBank/DDBJ databases">
        <title>Erythrobacter nanhaiensis sp. nov., a novel member of the genus Erythrobacter isolated from the South China Sea.</title>
        <authorList>
            <person name="Chen X."/>
            <person name="Liu J."/>
        </authorList>
    </citation>
    <scope>NUCLEOTIDE SEQUENCE [LARGE SCALE GENOMIC DNA]</scope>
    <source>
        <strain evidence="2 3">S-5</strain>
    </source>
</reference>
<feature type="chain" id="PRO_5017384775" evidence="1">
    <location>
        <begin position="25"/>
        <end position="149"/>
    </location>
</feature>